<proteinExistence type="predicted"/>
<evidence type="ECO:0000313" key="1">
    <source>
        <dbReference type="EMBL" id="MCZ4519495.1"/>
    </source>
</evidence>
<protein>
    <recommendedName>
        <fullName evidence="3">STAS/SEC14 domain-containing protein</fullName>
    </recommendedName>
</protein>
<sequence length="131" mass="14380">MPEPTTQPPTPIPLVIIDVAGFSAKEGMKMVYDTLIASTAQGRPFAAVVTMPAAMTHLDMFSGYRQRISMALTLRAKMKESCRGLGFVSQSRTNPANSRLTRSILEFWGFPVMITGDIEAAKVWAYQHIGT</sequence>
<reference evidence="1" key="1">
    <citation type="submission" date="2022-12" db="EMBL/GenBank/DDBJ databases">
        <authorList>
            <person name="Krivoruchko A.V."/>
            <person name="Elkin A."/>
        </authorList>
    </citation>
    <scope>NUCLEOTIDE SEQUENCE</scope>
    <source>
        <strain evidence="1">IEGM 1391</strain>
    </source>
</reference>
<gene>
    <name evidence="1" type="ORF">O4220_13305</name>
</gene>
<evidence type="ECO:0000313" key="2">
    <source>
        <dbReference type="Proteomes" id="UP001081071"/>
    </source>
</evidence>
<dbReference type="RefSeq" id="WP_269604884.1">
    <property type="nucleotide sequence ID" value="NZ_JAPWIJ010000005.1"/>
</dbReference>
<accession>A0ABT4MES7</accession>
<name>A0ABT4MES7_9NOCA</name>
<keyword evidence="2" id="KW-1185">Reference proteome</keyword>
<evidence type="ECO:0008006" key="3">
    <source>
        <dbReference type="Google" id="ProtNLM"/>
    </source>
</evidence>
<comment type="caution">
    <text evidence="1">The sequence shown here is derived from an EMBL/GenBank/DDBJ whole genome shotgun (WGS) entry which is preliminary data.</text>
</comment>
<dbReference type="EMBL" id="JAPWIJ010000005">
    <property type="protein sequence ID" value="MCZ4519495.1"/>
    <property type="molecule type" value="Genomic_DNA"/>
</dbReference>
<organism evidence="1 2">
    <name type="scientific">Rhodococcus ruber</name>
    <dbReference type="NCBI Taxonomy" id="1830"/>
    <lineage>
        <taxon>Bacteria</taxon>
        <taxon>Bacillati</taxon>
        <taxon>Actinomycetota</taxon>
        <taxon>Actinomycetes</taxon>
        <taxon>Mycobacteriales</taxon>
        <taxon>Nocardiaceae</taxon>
        <taxon>Rhodococcus</taxon>
    </lineage>
</organism>
<dbReference type="Proteomes" id="UP001081071">
    <property type="component" value="Unassembled WGS sequence"/>
</dbReference>